<feature type="transmembrane region" description="Helical" evidence="1">
    <location>
        <begin position="82"/>
        <end position="102"/>
    </location>
</feature>
<feature type="transmembrane region" description="Helical" evidence="1">
    <location>
        <begin position="149"/>
        <end position="175"/>
    </location>
</feature>
<feature type="transmembrane region" description="Helical" evidence="1">
    <location>
        <begin position="33"/>
        <end position="53"/>
    </location>
</feature>
<organism evidence="2">
    <name type="scientific">Providencia stuartii</name>
    <dbReference type="NCBI Taxonomy" id="588"/>
    <lineage>
        <taxon>Bacteria</taxon>
        <taxon>Pseudomonadati</taxon>
        <taxon>Pseudomonadota</taxon>
        <taxon>Gammaproteobacteria</taxon>
        <taxon>Enterobacterales</taxon>
        <taxon>Morganellaceae</taxon>
        <taxon>Providencia</taxon>
    </lineage>
</organism>
<dbReference type="Pfam" id="PF05987">
    <property type="entry name" value="DUF898"/>
    <property type="match status" value="1"/>
</dbReference>
<accession>A0AAI9D8Y1</accession>
<feature type="transmembrane region" description="Helical" evidence="1">
    <location>
        <begin position="108"/>
        <end position="128"/>
    </location>
</feature>
<keyword evidence="1" id="KW-0472">Membrane</keyword>
<dbReference type="AlphaFoldDB" id="A0AAI9D8Y1"/>
<dbReference type="RefSeq" id="WP_140186597.1">
    <property type="nucleotide sequence ID" value="NZ_CANMXG010000001.1"/>
</dbReference>
<dbReference type="EMBL" id="ABMABF030000001">
    <property type="protein sequence ID" value="EMJ5132616.1"/>
    <property type="molecule type" value="Genomic_DNA"/>
</dbReference>
<evidence type="ECO:0000256" key="1">
    <source>
        <dbReference type="SAM" id="Phobius"/>
    </source>
</evidence>
<reference evidence="2" key="1">
    <citation type="submission" date="2024-02" db="EMBL/GenBank/DDBJ databases">
        <authorList>
            <consortium name="Clinical and Environmental Microbiology Branch: Whole genome sequencing antimicrobial resistance pathogens in the healthcare setting"/>
        </authorList>
    </citation>
    <scope>NUCLEOTIDE SEQUENCE</scope>
    <source>
        <strain evidence="2">2021GO-0154</strain>
    </source>
</reference>
<sequence length="413" mass="47756">MEKTTNSYLNIEKENLCSETHPVIFHGKKSEYFLIWLVNLLLTIITLGVYSAWATVRTRRYFLGNTEINGSRFEYHASAFRIFLTRLIIVVLLVLFIVSEYIHVGFKYAFLATLFLLTPYFLVRSWRFNAIMTSYRNVRFNFQTNYSKAYWIILLLPFLLIVASIVSVYGIGSVISIINTINQRNNGYSYQELKSFYFVMSIVQIAVMTVLLYLIASFRSKKIYEFFVNHLCFGKSNFSIKLKYSKFLNIYGIAFLIFLPFLIIAALGFYQFLSTEVFHANYNVDKKSTSFVTSVLFLSYIDVYVGFFVSYAYIHVATRRLVINTMEFNNTLNFKSTMTFSSYLLLLITNALLVIFTLGFGAPLAQIRYANYMAENTKIIGDLSLKNEIAHDDTHATALHDEVLNEFDLGLSI</sequence>
<dbReference type="InterPro" id="IPR010295">
    <property type="entry name" value="DUF898"/>
</dbReference>
<name>A0AAI9D8Y1_PROST</name>
<feature type="transmembrane region" description="Helical" evidence="1">
    <location>
        <begin position="195"/>
        <end position="216"/>
    </location>
</feature>
<keyword evidence="1" id="KW-1133">Transmembrane helix</keyword>
<gene>
    <name evidence="2" type="ORF">RG298_000283</name>
</gene>
<feature type="transmembrane region" description="Helical" evidence="1">
    <location>
        <begin position="248"/>
        <end position="270"/>
    </location>
</feature>
<proteinExistence type="predicted"/>
<keyword evidence="1" id="KW-0812">Transmembrane</keyword>
<feature type="transmembrane region" description="Helical" evidence="1">
    <location>
        <begin position="290"/>
        <end position="314"/>
    </location>
</feature>
<protein>
    <submittedName>
        <fullName evidence="2">DUF898 domain-containing protein</fullName>
    </submittedName>
</protein>
<feature type="transmembrane region" description="Helical" evidence="1">
    <location>
        <begin position="343"/>
        <end position="365"/>
    </location>
</feature>
<dbReference type="GeneID" id="92279040"/>
<evidence type="ECO:0000313" key="2">
    <source>
        <dbReference type="EMBL" id="EMJ5132616.1"/>
    </source>
</evidence>
<comment type="caution">
    <text evidence="2">The sequence shown here is derived from an EMBL/GenBank/DDBJ whole genome shotgun (WGS) entry which is preliminary data.</text>
</comment>